<keyword evidence="4" id="KW-0812">Transmembrane</keyword>
<feature type="domain" description="Metallo-beta-lactamase" evidence="5">
    <location>
        <begin position="91"/>
        <end position="273"/>
    </location>
</feature>
<dbReference type="SUPFAM" id="SSF53474">
    <property type="entry name" value="alpha/beta-Hydrolases"/>
    <property type="match status" value="1"/>
</dbReference>
<keyword evidence="4" id="KW-0472">Membrane</keyword>
<dbReference type="InterPro" id="IPR036866">
    <property type="entry name" value="RibonucZ/Hydroxyglut_hydro"/>
</dbReference>
<reference evidence="6" key="2">
    <citation type="journal article" date="2021" name="PeerJ">
        <title>Extensive microbial diversity within the chicken gut microbiome revealed by metagenomics and culture.</title>
        <authorList>
            <person name="Gilroy R."/>
            <person name="Ravi A."/>
            <person name="Getino M."/>
            <person name="Pursley I."/>
            <person name="Horton D.L."/>
            <person name="Alikhan N.F."/>
            <person name="Baker D."/>
            <person name="Gharbi K."/>
            <person name="Hall N."/>
            <person name="Watson M."/>
            <person name="Adriaenssens E.M."/>
            <person name="Foster-Nyarko E."/>
            <person name="Jarju S."/>
            <person name="Secka A."/>
            <person name="Antonio M."/>
            <person name="Oren A."/>
            <person name="Chaudhuri R.R."/>
            <person name="La Ragione R."/>
            <person name="Hildebrand F."/>
            <person name="Pallen M.J."/>
        </authorList>
    </citation>
    <scope>NUCLEOTIDE SEQUENCE</scope>
    <source>
        <strain evidence="6">CHK195-11698</strain>
    </source>
</reference>
<evidence type="ECO:0000256" key="2">
    <source>
        <dbReference type="ARBA" id="ARBA00022801"/>
    </source>
</evidence>
<dbReference type="SMART" id="SM00849">
    <property type="entry name" value="Lactamase_B"/>
    <property type="match status" value="1"/>
</dbReference>
<feature type="region of interest" description="Disordered" evidence="3">
    <location>
        <begin position="886"/>
        <end position="925"/>
    </location>
</feature>
<dbReference type="Gene3D" id="3.60.15.10">
    <property type="entry name" value="Ribonuclease Z/Hydroxyacylglutathione hydrolase-like"/>
    <property type="match status" value="1"/>
</dbReference>
<evidence type="ECO:0000313" key="6">
    <source>
        <dbReference type="EMBL" id="HIU14658.1"/>
    </source>
</evidence>
<dbReference type="InterPro" id="IPR001279">
    <property type="entry name" value="Metallo-B-lactamas"/>
</dbReference>
<dbReference type="Pfam" id="PF00753">
    <property type="entry name" value="Lactamase_B"/>
    <property type="match status" value="1"/>
</dbReference>
<feature type="compositionally biased region" description="Polar residues" evidence="3">
    <location>
        <begin position="916"/>
        <end position="925"/>
    </location>
</feature>
<organism evidence="6 7">
    <name type="scientific">Candidatus Fimiplasma intestinipullorum</name>
    <dbReference type="NCBI Taxonomy" id="2840825"/>
    <lineage>
        <taxon>Bacteria</taxon>
        <taxon>Bacillati</taxon>
        <taxon>Bacillota</taxon>
        <taxon>Clostridia</taxon>
        <taxon>Eubacteriales</taxon>
        <taxon>Candidatus Fimiplasma</taxon>
    </lineage>
</organism>
<dbReference type="InterPro" id="IPR029058">
    <property type="entry name" value="AB_hydrolase_fold"/>
</dbReference>
<dbReference type="Proteomes" id="UP000824175">
    <property type="component" value="Unassembled WGS sequence"/>
</dbReference>
<dbReference type="InterPro" id="IPR050955">
    <property type="entry name" value="Plant_Biomass_Hydrol_Est"/>
</dbReference>
<evidence type="ECO:0000313" key="7">
    <source>
        <dbReference type="Proteomes" id="UP000824175"/>
    </source>
</evidence>
<keyword evidence="1" id="KW-0732">Signal</keyword>
<keyword evidence="2" id="KW-0378">Hydrolase</keyword>
<dbReference type="CDD" id="cd06262">
    <property type="entry name" value="metallo-hydrolase-like_MBL-fold"/>
    <property type="match status" value="1"/>
</dbReference>
<gene>
    <name evidence="6" type="ORF">IAD15_11435</name>
</gene>
<reference evidence="6" key="1">
    <citation type="submission" date="2020-10" db="EMBL/GenBank/DDBJ databases">
        <authorList>
            <person name="Gilroy R."/>
        </authorList>
    </citation>
    <scope>NUCLEOTIDE SEQUENCE</scope>
    <source>
        <strain evidence="6">CHK195-11698</strain>
    </source>
</reference>
<dbReference type="GO" id="GO:0008236">
    <property type="term" value="F:serine-type peptidase activity"/>
    <property type="evidence" value="ECO:0007669"/>
    <property type="project" value="InterPro"/>
</dbReference>
<sequence>MFAFSGISGVYAEEVTPSEPETAATVTSQTPKEVILDASSNEFLADLQADGYAELGRYKVEKIKDNIYHWDEGTKDLPGGAKDEQGNMNNPSSMYFVLSEDGVILVDLGNGSTDETDIANAKTIIASMVGNKPLSILLTHNHGDHTGWAQSANQVFEGIAIDHIYISEPDFEGAKAALGTLVNQVQTVKDGETKTIYGADYEFHIVSAHTEGSLLIKDATHDALYIGDTFGSGYIWALWDTNNGNPLAALSDGCTLARNILNEMPNASILAGHRWQQFDQSNPERPEEMSIQYFNDMAQVINGLMDGTTITEPYDVVAWAPDAIELSSNGAKAKIDTLPTFVEAYKNSVNQMDEAYIYSASDKLSIDSVNATAAPTFIIYPDGSMSDTEALQYLKDSGIQAIVDRSASKAYVARPSNGQSFTSDDVANFEAIVNKIGVSNNLKLIGIGNGATFINQNLTGYMNFVSGLALINPEAGASVNVSVPTYLVTDDQAIIDTYVKANHATLVSEGLYENPDSHYEIVAVHSDTDQTAVAATQDAWDKVLKKFGRIGNYSEVYKETATWYSRPLLSGDLAADQARKYQYFDSIDAIDNIHRYVITQDLNDNGVNSLWYEYIPEQAVNAQEGTIPVVILFHGNTNDPRTQYDTSGWAQIASEEGIILICPEWQGHTYQGYTYDPMTSDQNATPDSDVIKMLKIIEEKYPQIDQSRIYISGLSAGSMNTTNAGLSGAKYFAAGAGHSGPFGASETNKQMVGQYKDQYDMPIIFFTGDGDEYLKDTFDVAGDNGGLQVAQLYQEFNDMPVTQVDEIDPDDAYLYGVPWTTRYTIEPNAENIAKIDVGLIENAKGVEIGMARIYGWGHWNYTPDARLMWEFMSKYARDLETGETIRLDLEDPGDNTPGEEVPDDGGDGTVDVEQPGSGSVVQTGDPTSMTAYAVAGIMAVVLMAGVLIIRKRRHTAE</sequence>
<dbReference type="AlphaFoldDB" id="A0A9D1HQI2"/>
<dbReference type="PANTHER" id="PTHR43037">
    <property type="entry name" value="UNNAMED PRODUCT-RELATED"/>
    <property type="match status" value="1"/>
</dbReference>
<dbReference type="EMBL" id="DVMJ01000105">
    <property type="protein sequence ID" value="HIU14658.1"/>
    <property type="molecule type" value="Genomic_DNA"/>
</dbReference>
<comment type="caution">
    <text evidence="6">The sequence shown here is derived from an EMBL/GenBank/DDBJ whole genome shotgun (WGS) entry which is preliminary data.</text>
</comment>
<proteinExistence type="predicted"/>
<evidence type="ECO:0000259" key="5">
    <source>
        <dbReference type="SMART" id="SM00849"/>
    </source>
</evidence>
<name>A0A9D1HQI2_9FIRM</name>
<dbReference type="GO" id="GO:0006508">
    <property type="term" value="P:proteolysis"/>
    <property type="evidence" value="ECO:0007669"/>
    <property type="project" value="InterPro"/>
</dbReference>
<dbReference type="Pfam" id="PF00326">
    <property type="entry name" value="Peptidase_S9"/>
    <property type="match status" value="1"/>
</dbReference>
<keyword evidence="4" id="KW-1133">Transmembrane helix</keyword>
<evidence type="ECO:0000256" key="4">
    <source>
        <dbReference type="SAM" id="Phobius"/>
    </source>
</evidence>
<dbReference type="PANTHER" id="PTHR43037:SF5">
    <property type="entry name" value="FERULOYL ESTERASE"/>
    <property type="match status" value="1"/>
</dbReference>
<dbReference type="Gene3D" id="3.40.50.1820">
    <property type="entry name" value="alpha/beta hydrolase"/>
    <property type="match status" value="1"/>
</dbReference>
<evidence type="ECO:0000256" key="1">
    <source>
        <dbReference type="ARBA" id="ARBA00022729"/>
    </source>
</evidence>
<evidence type="ECO:0000256" key="3">
    <source>
        <dbReference type="SAM" id="MobiDB-lite"/>
    </source>
</evidence>
<protein>
    <submittedName>
        <fullName evidence="6">Prolyl oligopeptidase family serine peptidase</fullName>
    </submittedName>
</protein>
<dbReference type="NCBIfam" id="TIGR01167">
    <property type="entry name" value="LPXTG_anchor"/>
    <property type="match status" value="1"/>
</dbReference>
<dbReference type="InterPro" id="IPR001375">
    <property type="entry name" value="Peptidase_S9_cat"/>
</dbReference>
<accession>A0A9D1HQI2</accession>
<dbReference type="SUPFAM" id="SSF56281">
    <property type="entry name" value="Metallo-hydrolase/oxidoreductase"/>
    <property type="match status" value="1"/>
</dbReference>
<feature type="transmembrane region" description="Helical" evidence="4">
    <location>
        <begin position="929"/>
        <end position="949"/>
    </location>
</feature>